<dbReference type="InterPro" id="IPR049050">
    <property type="entry name" value="nSTAND3"/>
</dbReference>
<evidence type="ECO:0000259" key="1">
    <source>
        <dbReference type="Pfam" id="PF20720"/>
    </source>
</evidence>
<dbReference type="Pfam" id="PF20720">
    <property type="entry name" value="nSTAND3"/>
    <property type="match status" value="1"/>
</dbReference>
<keyword evidence="2" id="KW-0547">Nucleotide-binding</keyword>
<proteinExistence type="predicted"/>
<dbReference type="RefSeq" id="WP_155703019.1">
    <property type="nucleotide sequence ID" value="NZ_CP034235.1"/>
</dbReference>
<dbReference type="EMBL" id="CP034235">
    <property type="protein sequence ID" value="QGQ97920.1"/>
    <property type="molecule type" value="Genomic_DNA"/>
</dbReference>
<dbReference type="InterPro" id="IPR027417">
    <property type="entry name" value="P-loop_NTPase"/>
</dbReference>
<dbReference type="SUPFAM" id="SSF52540">
    <property type="entry name" value="P-loop containing nucleoside triphosphate hydrolases"/>
    <property type="match status" value="1"/>
</dbReference>
<dbReference type="OrthoDB" id="9816071at2"/>
<name>A0A6B8RNL5_9BACL</name>
<reference evidence="3" key="1">
    <citation type="submission" date="2018-11" db="EMBL/GenBank/DDBJ databases">
        <title>Complete genome sequence of Paenibacillus sp. ML311-T8.</title>
        <authorList>
            <person name="Nam Y.-D."/>
            <person name="Kang J."/>
            <person name="Chung W.-H."/>
            <person name="Park Y.S."/>
        </authorList>
    </citation>
    <scope>NUCLEOTIDE SEQUENCE [LARGE SCALE GENOMIC DNA]</scope>
    <source>
        <strain evidence="3">ML311-T8</strain>
    </source>
</reference>
<accession>A0A6B8RNL5</accession>
<dbReference type="AlphaFoldDB" id="A0A6B8RNL5"/>
<dbReference type="KEGG" id="ppsc:EHS13_25040"/>
<keyword evidence="3" id="KW-1185">Reference proteome</keyword>
<dbReference type="Proteomes" id="UP000426246">
    <property type="component" value="Chromosome"/>
</dbReference>
<evidence type="ECO:0000313" key="3">
    <source>
        <dbReference type="Proteomes" id="UP000426246"/>
    </source>
</evidence>
<protein>
    <submittedName>
        <fullName evidence="2">ATP-binding protein</fullName>
    </submittedName>
</protein>
<sequence>MSRLQSIENALVEINETVFQELCDSFLTIRNSNYSAFSRTGSQSGKQKTTVGTPDSFFLLPSGKYIYVEHTTISNGRVNKLINDISKCLDTSKTGVPVDDIEEIILCLNFNLKTDQIEKIKNLLKGTYIKLTLNTLDSLSIELLFHHRDLVHQFLGLPLDSGQIVSIKQFVNEYNKASKGVATQIDNQFLHREDEMNNLIASLHQSDFIILTGAPGVGKTKLAIETIQQYLIGNSNFNAFCISYKNYSLLDDLYQYMNKEKDYILFVDDANRIDAFNQIVGFYKSTRRGTLKVLITVRDYAYQEVGKLCYEYSPIRIDLMKLNDDQIIDIIKSDSFKISNSDYHKEIVRIADGNPRLAIMTAKLAIEKQNIYALSDVSDLFEKYFSTFIKDDGEFSKEINLKCLGLIAFFFTLPYKDKDIIKKILAKFGMTYLEFVDSIDKLENLELVEIQFEHVKIPEQNLSTYFFYKSFIKDNLLSFDELLMNYFENNSDRFKDCIIPANNTFGHENVMGKIKPKLQDFWIASKLNEEKSFKFLSTFWFYLQEETLEFVFNIISKIKASDNIEYNTKYKTNAFSYDKNNIIELLGNFFRFSHNLQDVIELLFEFTRKTPQHLPELIHKIKEELTFDDVDERNGFKRQEILIDILLEKFEQYDGLYAKSFYELSKTFLKYKFHHTKGGRNNTIYWYDYAIPNNEFLQKIRIKIWQTLDTNFINYPNESLEVITGYSERNPDVIMDIMYFDLSFILSIINNHLTSNSFEHCYYVQKQIRWLMKCSITHESFEMLLRKFTNSTYEIFLKIDWDRYRDKESYEFSDFKEYDALKETEIRNSFIFNSVREFEIFYIDFTRIKKWKPDNWNYNNCIEFIIDQICINNFSLGIGILKFLIEKENEIDYIPILVLRNQLNTQFKIEKIWSLIQSKFFKGRTEWEISFYENIDDKFINLELIRNIIETINQIQYPITLNIGKFKRYTSLKPNLFQEILYVVIDKINDTGTRIILRGSFFSDYFDLLGTDITLIKKGYLQQYVLDEHIDYNGEGLINILKLDSTFLLEYIENIISDTGFERKSHHKNLSIIWSIEKIENVLIQALDLVFNKDNHYYISDYICESFFLDLKDEMSEKADIFILNYIRNNNNNLDKMNFMINIIRNKRNHLFDSALLLFISLNQDIDYFSKISWRGNGGSYSGDVIIGDIQAAEWRNILSIVETSNVGIRLIPIKKYISDKVRSKLEYGNWERQRKFLGKH</sequence>
<evidence type="ECO:0000313" key="2">
    <source>
        <dbReference type="EMBL" id="QGQ97920.1"/>
    </source>
</evidence>
<feature type="domain" description="Novel STAND NTPase 3" evidence="1">
    <location>
        <begin position="194"/>
        <end position="313"/>
    </location>
</feature>
<dbReference type="GO" id="GO:0005524">
    <property type="term" value="F:ATP binding"/>
    <property type="evidence" value="ECO:0007669"/>
    <property type="project" value="UniProtKB-KW"/>
</dbReference>
<organism evidence="2 3">
    <name type="scientific">Paenibacillus psychroresistens</name>
    <dbReference type="NCBI Taxonomy" id="1778678"/>
    <lineage>
        <taxon>Bacteria</taxon>
        <taxon>Bacillati</taxon>
        <taxon>Bacillota</taxon>
        <taxon>Bacilli</taxon>
        <taxon>Bacillales</taxon>
        <taxon>Paenibacillaceae</taxon>
        <taxon>Paenibacillus</taxon>
    </lineage>
</organism>
<gene>
    <name evidence="2" type="ORF">EHS13_25040</name>
</gene>
<dbReference type="Gene3D" id="3.40.50.300">
    <property type="entry name" value="P-loop containing nucleotide triphosphate hydrolases"/>
    <property type="match status" value="1"/>
</dbReference>
<keyword evidence="2" id="KW-0067">ATP-binding</keyword>